<name>A0A6G1FTJ4_9PEZI</name>
<keyword evidence="1" id="KW-0472">Membrane</keyword>
<dbReference type="PANTHER" id="PTHR13315:SF1">
    <property type="entry name" value="PROTEIN TED1"/>
    <property type="match status" value="1"/>
</dbReference>
<dbReference type="InterPro" id="IPR029052">
    <property type="entry name" value="Metallo-depent_PP-like"/>
</dbReference>
<evidence type="ECO:0008006" key="5">
    <source>
        <dbReference type="Google" id="ProtNLM"/>
    </source>
</evidence>
<dbReference type="OrthoDB" id="9984693at2759"/>
<dbReference type="GeneID" id="54416059"/>
<evidence type="ECO:0000313" key="2">
    <source>
        <dbReference type="EMBL" id="KAF1809073.1"/>
    </source>
</evidence>
<dbReference type="GO" id="GO:0006506">
    <property type="term" value="P:GPI anchor biosynthetic process"/>
    <property type="evidence" value="ECO:0007669"/>
    <property type="project" value="InterPro"/>
</dbReference>
<organism evidence="2">
    <name type="scientific">Eremomyces bilateralis CBS 781.70</name>
    <dbReference type="NCBI Taxonomy" id="1392243"/>
    <lineage>
        <taxon>Eukaryota</taxon>
        <taxon>Fungi</taxon>
        <taxon>Dikarya</taxon>
        <taxon>Ascomycota</taxon>
        <taxon>Pezizomycotina</taxon>
        <taxon>Dothideomycetes</taxon>
        <taxon>Dothideomycetes incertae sedis</taxon>
        <taxon>Eremomycetales</taxon>
        <taxon>Eremomycetaceae</taxon>
        <taxon>Eremomyces</taxon>
    </lineage>
</organism>
<dbReference type="GO" id="GO:0005783">
    <property type="term" value="C:endoplasmic reticulum"/>
    <property type="evidence" value="ECO:0007669"/>
    <property type="project" value="TreeGrafter"/>
</dbReference>
<evidence type="ECO:0000313" key="3">
    <source>
        <dbReference type="Proteomes" id="UP000504638"/>
    </source>
</evidence>
<evidence type="ECO:0000313" key="4">
    <source>
        <dbReference type="RefSeq" id="XP_033530704.1"/>
    </source>
</evidence>
<reference evidence="4" key="3">
    <citation type="submission" date="2025-04" db="UniProtKB">
        <authorList>
            <consortium name="RefSeq"/>
        </authorList>
    </citation>
    <scope>IDENTIFICATION</scope>
    <source>
        <strain evidence="4">CBS 781.70</strain>
    </source>
</reference>
<proteinExistence type="predicted"/>
<dbReference type="SUPFAM" id="SSF56300">
    <property type="entry name" value="Metallo-dependent phosphatases"/>
    <property type="match status" value="1"/>
</dbReference>
<reference evidence="2 4" key="1">
    <citation type="submission" date="2020-01" db="EMBL/GenBank/DDBJ databases">
        <authorList>
            <consortium name="DOE Joint Genome Institute"/>
            <person name="Haridas S."/>
            <person name="Albert R."/>
            <person name="Binder M."/>
            <person name="Bloem J."/>
            <person name="Labutti K."/>
            <person name="Salamov A."/>
            <person name="Andreopoulos B."/>
            <person name="Baker S.E."/>
            <person name="Barry K."/>
            <person name="Bills G."/>
            <person name="Bluhm B.H."/>
            <person name="Cannon C."/>
            <person name="Castanera R."/>
            <person name="Culley D.E."/>
            <person name="Daum C."/>
            <person name="Ezra D."/>
            <person name="Gonzalez J.B."/>
            <person name="Henrissat B."/>
            <person name="Kuo A."/>
            <person name="Liang C."/>
            <person name="Lipzen A."/>
            <person name="Lutzoni F."/>
            <person name="Magnuson J."/>
            <person name="Mondo S."/>
            <person name="Nolan M."/>
            <person name="Ohm R."/>
            <person name="Pangilinan J."/>
            <person name="Park H.-J."/>
            <person name="Ramirez L."/>
            <person name="Alfaro M."/>
            <person name="Sun H."/>
            <person name="Tritt A."/>
            <person name="Yoshinaga Y."/>
            <person name="Zwiers L.-H."/>
            <person name="Turgeon B.G."/>
            <person name="Goodwin S.B."/>
            <person name="Spatafora J.W."/>
            <person name="Crous P.W."/>
            <person name="Grigoriev I.V."/>
        </authorList>
    </citation>
    <scope>NUCLEOTIDE SEQUENCE</scope>
    <source>
        <strain evidence="2 4">CBS 781.70</strain>
    </source>
</reference>
<feature type="non-terminal residue" evidence="2">
    <location>
        <position position="1"/>
    </location>
</feature>
<reference evidence="4" key="2">
    <citation type="submission" date="2020-04" db="EMBL/GenBank/DDBJ databases">
        <authorList>
            <consortium name="NCBI Genome Project"/>
        </authorList>
    </citation>
    <scope>NUCLEOTIDE SEQUENCE</scope>
    <source>
        <strain evidence="4">CBS 781.70</strain>
    </source>
</reference>
<dbReference type="RefSeq" id="XP_033530704.1">
    <property type="nucleotide sequence ID" value="XM_033675489.1"/>
</dbReference>
<dbReference type="Proteomes" id="UP000504638">
    <property type="component" value="Unplaced"/>
</dbReference>
<evidence type="ECO:0000256" key="1">
    <source>
        <dbReference type="ARBA" id="ARBA00023136"/>
    </source>
</evidence>
<sequence length="448" mass="51152">YLYLYPAFHLCHFPESKQPRHCTTSPTAPFRLLIFADPQLEGDSSLPDPNEFRFPHLRTAKSELGNILYGLDVDYNVVWSESQAFIRDDVPKTIHGYRKHIDLFGNDYYLAHIYRTLHWWTEPTHTTVLGDLVGSQWVGDEEFQKRSDRYWNRVFRGANQINKSLMQSFHTIFDLNNSNGEFGSWNWNRQLINIVGNHDVGYSGDMDSDRVTRYEERFGPVNGMLSFAMPCLDPQCKSEPYVLRLVVLNSMNLDGPTLDNDLASDTQSFIGQVETELGKHNDTRQAVVLLTHIPLYKPEGICTDGPFFDYFPSDQGGGVMEQNHLSKERSLDVLNQIFEFHQGHKRDGIILTGHDHTGCDTFHSSNGSDDDLWDVTIHEKVHNPQNSIREITVRSMMGEYGGNAGLLSVWTDCEGVWNFGYSSCPLGVQHIWWAIHGFVLVSVLACLI</sequence>
<keyword evidence="3" id="KW-1185">Reference proteome</keyword>
<gene>
    <name evidence="2 4" type="ORF">P152DRAFT_369794</name>
</gene>
<protein>
    <recommendedName>
        <fullName evidence="5">Metallo-dependent phosphatase</fullName>
    </recommendedName>
</protein>
<dbReference type="PANTHER" id="PTHR13315">
    <property type="entry name" value="METALLO PHOSPHOESTERASE RELATED"/>
    <property type="match status" value="1"/>
</dbReference>
<feature type="non-terminal residue" evidence="2">
    <location>
        <position position="448"/>
    </location>
</feature>
<dbReference type="GO" id="GO:0016020">
    <property type="term" value="C:membrane"/>
    <property type="evidence" value="ECO:0007669"/>
    <property type="project" value="GOC"/>
</dbReference>
<dbReference type="InterPro" id="IPR033308">
    <property type="entry name" value="PGAP5/Cdc1/Ted1"/>
</dbReference>
<dbReference type="EMBL" id="ML975176">
    <property type="protein sequence ID" value="KAF1809073.1"/>
    <property type="molecule type" value="Genomic_DNA"/>
</dbReference>
<accession>A0A6G1FTJ4</accession>
<dbReference type="AlphaFoldDB" id="A0A6G1FTJ4"/>